<evidence type="ECO:0000313" key="1">
    <source>
        <dbReference type="EMBL" id="EHS63568.1"/>
    </source>
</evidence>
<proteinExistence type="predicted"/>
<accession>H6QP94</accession>
<dbReference type="AlphaFoldDB" id="H6QP94"/>
<sequence>MKRLKTIIGVRFSNILRENCAGMKPDTRLCPGFHRGALLLDQTEGDVELDGVHSEAGVWRPGRTELSPRRTLLLIGTDFWSDLLRVATGK</sequence>
<reference evidence="2" key="1">
    <citation type="journal article" date="2011" name="Proc. Natl. Acad. Sci. U.S.A.">
        <title>Obligate biotrophy features unraveled by the genomic analysis of rust fungi.</title>
        <authorList>
            <person name="Duplessis S."/>
            <person name="Cuomo C.A."/>
            <person name="Lin Y.-C."/>
            <person name="Aerts A."/>
            <person name="Tisserant E."/>
            <person name="Veneault-Fourrey C."/>
            <person name="Joly D.L."/>
            <person name="Hacquard S."/>
            <person name="Amselem J."/>
            <person name="Cantarel B.L."/>
            <person name="Chiu R."/>
            <person name="Coutinho P.M."/>
            <person name="Feau N."/>
            <person name="Field M."/>
            <person name="Frey P."/>
            <person name="Gelhaye E."/>
            <person name="Goldberg J."/>
            <person name="Grabherr M.G."/>
            <person name="Kodira C.D."/>
            <person name="Kohler A."/>
            <person name="Kuees U."/>
            <person name="Lindquist E.A."/>
            <person name="Lucas S.M."/>
            <person name="Mago R."/>
            <person name="Mauceli E."/>
            <person name="Morin E."/>
            <person name="Murat C."/>
            <person name="Pangilinan J.L."/>
            <person name="Park R."/>
            <person name="Pearson M."/>
            <person name="Quesneville H."/>
            <person name="Rouhier N."/>
            <person name="Sakthikumar S."/>
            <person name="Salamov A.A."/>
            <person name="Schmutz J."/>
            <person name="Selles B."/>
            <person name="Shapiro H."/>
            <person name="Tanguay P."/>
            <person name="Tuskan G.A."/>
            <person name="Henrissat B."/>
            <person name="Van de Peer Y."/>
            <person name="Rouze P."/>
            <person name="Ellis J.G."/>
            <person name="Dodds P.N."/>
            <person name="Schein J.E."/>
            <person name="Zhong S."/>
            <person name="Hamelin R.C."/>
            <person name="Grigoriev I.V."/>
            <person name="Szabo L.J."/>
            <person name="Martin F."/>
        </authorList>
    </citation>
    <scope>NUCLEOTIDE SEQUENCE [LARGE SCALE GENOMIC DNA]</scope>
    <source>
        <strain evidence="2">CRL 75-36-700-3 / race SCCL</strain>
    </source>
</reference>
<dbReference type="RefSeq" id="XP_003890629.1">
    <property type="nucleotide sequence ID" value="XM_003890580.1"/>
</dbReference>
<dbReference type="GeneID" id="13541543"/>
<dbReference type="InParanoid" id="H6QP94"/>
<evidence type="ECO:0000313" key="2">
    <source>
        <dbReference type="Proteomes" id="UP000008783"/>
    </source>
</evidence>
<dbReference type="VEuPathDB" id="FungiDB:PGTG_20664"/>
<name>H6QP94_PUCGT</name>
<dbReference type="KEGG" id="pgr:PGTG_20664"/>
<dbReference type="HOGENOM" id="CLU_2441945_0_0_1"/>
<protein>
    <submittedName>
        <fullName evidence="1">Uncharacterized protein</fullName>
    </submittedName>
</protein>
<dbReference type="EMBL" id="DS178264">
    <property type="protein sequence ID" value="EHS63568.1"/>
    <property type="molecule type" value="Genomic_DNA"/>
</dbReference>
<gene>
    <name evidence="1" type="ORF">PGTG_20664</name>
</gene>
<keyword evidence="2" id="KW-1185">Reference proteome</keyword>
<dbReference type="Proteomes" id="UP000008783">
    <property type="component" value="Unassembled WGS sequence"/>
</dbReference>
<organism evidence="1 2">
    <name type="scientific">Puccinia graminis f. sp. tritici (strain CRL 75-36-700-3 / race SCCL)</name>
    <name type="common">Black stem rust fungus</name>
    <dbReference type="NCBI Taxonomy" id="418459"/>
    <lineage>
        <taxon>Eukaryota</taxon>
        <taxon>Fungi</taxon>
        <taxon>Dikarya</taxon>
        <taxon>Basidiomycota</taxon>
        <taxon>Pucciniomycotina</taxon>
        <taxon>Pucciniomycetes</taxon>
        <taxon>Pucciniales</taxon>
        <taxon>Pucciniaceae</taxon>
        <taxon>Puccinia</taxon>
    </lineage>
</organism>